<sequence>LFRSATFRSRLTAMFVDEAHVMFQWAKEFRQDYAELKQLRILTGTQTAWALFSATFPTDIFNFCFDSVGMSEHRPFWGTDMGTDRPNVALWVRPM</sequence>
<feature type="domain" description="DEAD/DEAH-box helicase" evidence="1">
    <location>
        <begin position="10"/>
        <end position="60"/>
    </location>
</feature>
<gene>
    <name evidence="2" type="ORF">OH76DRAFT_1299032</name>
</gene>
<keyword evidence="3" id="KW-1185">Reference proteome</keyword>
<accession>A0A371CSK2</accession>
<organism evidence="2 3">
    <name type="scientific">Lentinus brumalis</name>
    <dbReference type="NCBI Taxonomy" id="2498619"/>
    <lineage>
        <taxon>Eukaryota</taxon>
        <taxon>Fungi</taxon>
        <taxon>Dikarya</taxon>
        <taxon>Basidiomycota</taxon>
        <taxon>Agaricomycotina</taxon>
        <taxon>Agaricomycetes</taxon>
        <taxon>Polyporales</taxon>
        <taxon>Polyporaceae</taxon>
        <taxon>Lentinus</taxon>
    </lineage>
</organism>
<dbReference type="Proteomes" id="UP000256964">
    <property type="component" value="Unassembled WGS sequence"/>
</dbReference>
<dbReference type="GO" id="GO:0005524">
    <property type="term" value="F:ATP binding"/>
    <property type="evidence" value="ECO:0007669"/>
    <property type="project" value="InterPro"/>
</dbReference>
<dbReference type="SUPFAM" id="SSF52540">
    <property type="entry name" value="P-loop containing nucleoside triphosphate hydrolases"/>
    <property type="match status" value="1"/>
</dbReference>
<feature type="non-terminal residue" evidence="2">
    <location>
        <position position="95"/>
    </location>
</feature>
<dbReference type="EMBL" id="KZ857467">
    <property type="protein sequence ID" value="RDX43275.1"/>
    <property type="molecule type" value="Genomic_DNA"/>
</dbReference>
<evidence type="ECO:0000313" key="2">
    <source>
        <dbReference type="EMBL" id="RDX43275.1"/>
    </source>
</evidence>
<dbReference type="InterPro" id="IPR027417">
    <property type="entry name" value="P-loop_NTPase"/>
</dbReference>
<feature type="non-terminal residue" evidence="2">
    <location>
        <position position="1"/>
    </location>
</feature>
<dbReference type="Pfam" id="PF00270">
    <property type="entry name" value="DEAD"/>
    <property type="match status" value="1"/>
</dbReference>
<dbReference type="InterPro" id="IPR011545">
    <property type="entry name" value="DEAD/DEAH_box_helicase_dom"/>
</dbReference>
<dbReference type="Gene3D" id="3.40.50.300">
    <property type="entry name" value="P-loop containing nucleotide triphosphate hydrolases"/>
    <property type="match status" value="1"/>
</dbReference>
<evidence type="ECO:0000313" key="3">
    <source>
        <dbReference type="Proteomes" id="UP000256964"/>
    </source>
</evidence>
<dbReference type="AlphaFoldDB" id="A0A371CSK2"/>
<protein>
    <recommendedName>
        <fullName evidence="1">DEAD/DEAH-box helicase domain-containing protein</fullName>
    </recommendedName>
</protein>
<proteinExistence type="predicted"/>
<dbReference type="GO" id="GO:0003676">
    <property type="term" value="F:nucleic acid binding"/>
    <property type="evidence" value="ECO:0007669"/>
    <property type="project" value="InterPro"/>
</dbReference>
<reference evidence="2 3" key="1">
    <citation type="journal article" date="2018" name="Biotechnol. Biofuels">
        <title>Integrative visual omics of the white-rot fungus Polyporus brumalis exposes the biotechnological potential of its oxidative enzymes for delignifying raw plant biomass.</title>
        <authorList>
            <person name="Miyauchi S."/>
            <person name="Rancon A."/>
            <person name="Drula E."/>
            <person name="Hage H."/>
            <person name="Chaduli D."/>
            <person name="Favel A."/>
            <person name="Grisel S."/>
            <person name="Henrissat B."/>
            <person name="Herpoel-Gimbert I."/>
            <person name="Ruiz-Duenas F.J."/>
            <person name="Chevret D."/>
            <person name="Hainaut M."/>
            <person name="Lin J."/>
            <person name="Wang M."/>
            <person name="Pangilinan J."/>
            <person name="Lipzen A."/>
            <person name="Lesage-Meessen L."/>
            <person name="Navarro D."/>
            <person name="Riley R."/>
            <person name="Grigoriev I.V."/>
            <person name="Zhou S."/>
            <person name="Raouche S."/>
            <person name="Rosso M.N."/>
        </authorList>
    </citation>
    <scope>NUCLEOTIDE SEQUENCE [LARGE SCALE GENOMIC DNA]</scope>
    <source>
        <strain evidence="2 3">BRFM 1820</strain>
    </source>
</reference>
<dbReference type="OrthoDB" id="10261556at2759"/>
<evidence type="ECO:0000259" key="1">
    <source>
        <dbReference type="Pfam" id="PF00270"/>
    </source>
</evidence>
<name>A0A371CSK2_9APHY</name>